<dbReference type="InterPro" id="IPR044528">
    <property type="entry name" value="POD-like_MBL-fold"/>
</dbReference>
<reference evidence="3 4" key="1">
    <citation type="submission" date="2019-07" db="EMBL/GenBank/DDBJ databases">
        <authorList>
            <person name="Jastrzebski P J."/>
            <person name="Paukszto L."/>
            <person name="Jastrzebski P J."/>
        </authorList>
    </citation>
    <scope>NUCLEOTIDE SEQUENCE [LARGE SCALE GENOMIC DNA]</scope>
    <source>
        <strain evidence="3 4">WMS-il1</strain>
    </source>
</reference>
<dbReference type="AlphaFoldDB" id="A0A564ZFB5"/>
<accession>A0A564ZFB5</accession>
<keyword evidence="4" id="KW-1185">Reference proteome</keyword>
<dbReference type="GO" id="GO:0050313">
    <property type="term" value="F:sulfur dioxygenase activity"/>
    <property type="evidence" value="ECO:0007669"/>
    <property type="project" value="InterPro"/>
</dbReference>
<dbReference type="GO" id="GO:0006749">
    <property type="term" value="P:glutathione metabolic process"/>
    <property type="evidence" value="ECO:0007669"/>
    <property type="project" value="InterPro"/>
</dbReference>
<dbReference type="CDD" id="cd07724">
    <property type="entry name" value="POD-like_MBL-fold"/>
    <property type="match status" value="1"/>
</dbReference>
<evidence type="ECO:0000313" key="3">
    <source>
        <dbReference type="EMBL" id="VUZ57753.1"/>
    </source>
</evidence>
<feature type="domain" description="Metallo-beta-lactamase" evidence="2">
    <location>
        <begin position="2"/>
        <end position="121"/>
    </location>
</feature>
<organism evidence="3 4">
    <name type="scientific">Hymenolepis diminuta</name>
    <name type="common">Rat tapeworm</name>
    <dbReference type="NCBI Taxonomy" id="6216"/>
    <lineage>
        <taxon>Eukaryota</taxon>
        <taxon>Metazoa</taxon>
        <taxon>Spiralia</taxon>
        <taxon>Lophotrochozoa</taxon>
        <taxon>Platyhelminthes</taxon>
        <taxon>Cestoda</taxon>
        <taxon>Eucestoda</taxon>
        <taxon>Cyclophyllidea</taxon>
        <taxon>Hymenolepididae</taxon>
        <taxon>Hymenolepis</taxon>
    </lineage>
</organism>
<dbReference type="InterPro" id="IPR001279">
    <property type="entry name" value="Metallo-B-lactamas"/>
</dbReference>
<dbReference type="SMART" id="SM00849">
    <property type="entry name" value="Lactamase_B"/>
    <property type="match status" value="1"/>
</dbReference>
<dbReference type="PANTHER" id="PTHR43084">
    <property type="entry name" value="PERSULFIDE DIOXYGENASE ETHE1"/>
    <property type="match status" value="1"/>
</dbReference>
<dbReference type="Pfam" id="PF00753">
    <property type="entry name" value="Lactamase_B"/>
    <property type="match status" value="1"/>
</dbReference>
<dbReference type="InterPro" id="IPR051682">
    <property type="entry name" value="Mito_Persulfide_Diox"/>
</dbReference>
<name>A0A564ZFB5_HYMDI</name>
<dbReference type="SUPFAM" id="SSF56281">
    <property type="entry name" value="Metallo-hydrolase/oxidoreductase"/>
    <property type="match status" value="1"/>
</dbReference>
<dbReference type="GO" id="GO:0046872">
    <property type="term" value="F:metal ion binding"/>
    <property type="evidence" value="ECO:0007669"/>
    <property type="project" value="UniProtKB-KW"/>
</dbReference>
<evidence type="ECO:0000313" key="4">
    <source>
        <dbReference type="Proteomes" id="UP000321570"/>
    </source>
</evidence>
<sequence length="177" mass="19765">MDTHVHADHVTGVGMLKRIFGPTCKSVIPEVSGGRADILVRDAEVLKCGNIELDCRNTPGHTNGCFTYVLHSARSAFTGDALLIRGCGRTDFQEGSPERLYESVHSKILSLPEDYLLFPAHEYAGRMMTTVAEEKKFNPRLTKSEKEFVEIMNNLNLAYPKQIDRALLLNLKEGIDE</sequence>
<gene>
    <name evidence="3" type="ORF">WMSIL1_LOCUS15004</name>
</gene>
<dbReference type="GO" id="GO:0005739">
    <property type="term" value="C:mitochondrion"/>
    <property type="evidence" value="ECO:0007669"/>
    <property type="project" value="TreeGrafter"/>
</dbReference>
<protein>
    <recommendedName>
        <fullName evidence="2">Metallo-beta-lactamase domain-containing protein</fullName>
    </recommendedName>
</protein>
<dbReference type="EMBL" id="CABIJS010000719">
    <property type="protein sequence ID" value="VUZ57753.1"/>
    <property type="molecule type" value="Genomic_DNA"/>
</dbReference>
<dbReference type="InterPro" id="IPR036866">
    <property type="entry name" value="RibonucZ/Hydroxyglut_hydro"/>
</dbReference>
<dbReference type="Proteomes" id="UP000321570">
    <property type="component" value="Unassembled WGS sequence"/>
</dbReference>
<dbReference type="Gene3D" id="3.60.15.10">
    <property type="entry name" value="Ribonuclease Z/Hydroxyacylglutathione hydrolase-like"/>
    <property type="match status" value="1"/>
</dbReference>
<proteinExistence type="predicted"/>
<evidence type="ECO:0000259" key="2">
    <source>
        <dbReference type="SMART" id="SM00849"/>
    </source>
</evidence>
<keyword evidence="1" id="KW-0479">Metal-binding</keyword>
<evidence type="ECO:0000256" key="1">
    <source>
        <dbReference type="ARBA" id="ARBA00022723"/>
    </source>
</evidence>
<dbReference type="GO" id="GO:0070813">
    <property type="term" value="P:hydrogen sulfide metabolic process"/>
    <property type="evidence" value="ECO:0007669"/>
    <property type="project" value="TreeGrafter"/>
</dbReference>
<dbReference type="PANTHER" id="PTHR43084:SF1">
    <property type="entry name" value="PERSULFIDE DIOXYGENASE ETHE1, MITOCHONDRIAL"/>
    <property type="match status" value="1"/>
</dbReference>